<dbReference type="PATRIC" id="fig|908627.4.peg.7997"/>
<evidence type="ECO:0000313" key="1">
    <source>
        <dbReference type="EMBL" id="KLU21522.1"/>
    </source>
</evidence>
<dbReference type="Proteomes" id="UP000035963">
    <property type="component" value="Unassembled WGS sequence"/>
</dbReference>
<organism evidence="1 2">
    <name type="scientific">Caballeronia mineralivorans PML1(12)</name>
    <dbReference type="NCBI Taxonomy" id="908627"/>
    <lineage>
        <taxon>Bacteria</taxon>
        <taxon>Pseudomonadati</taxon>
        <taxon>Pseudomonadota</taxon>
        <taxon>Betaproteobacteria</taxon>
        <taxon>Burkholderiales</taxon>
        <taxon>Burkholderiaceae</taxon>
        <taxon>Caballeronia</taxon>
    </lineage>
</organism>
<dbReference type="AlphaFoldDB" id="A0A0J1CLC0"/>
<gene>
    <name evidence="1" type="ORF">EOS_35760</name>
</gene>
<proteinExistence type="predicted"/>
<name>A0A0J1CLC0_9BURK</name>
<sequence length="122" mass="13229">MVVVVSASRNRAELEIAGVPAQAVMIEGSICIGLELDVAQTGSEWLMQASLSLAASPDALDDALQCEGEKWLFWRRYAEEQIDARPAAFKERLEGQLALSRGLVHGFSQRESAEVSGIGRLV</sequence>
<keyword evidence="2" id="KW-1185">Reference proteome</keyword>
<accession>A0A0J1CLC0</accession>
<comment type="caution">
    <text evidence="1">The sequence shown here is derived from an EMBL/GenBank/DDBJ whole genome shotgun (WGS) entry which is preliminary data.</text>
</comment>
<protein>
    <submittedName>
        <fullName evidence="1">Uncharacterized protein</fullName>
    </submittedName>
</protein>
<dbReference type="EMBL" id="AEJF01000214">
    <property type="protein sequence ID" value="KLU21522.1"/>
    <property type="molecule type" value="Genomic_DNA"/>
</dbReference>
<evidence type="ECO:0000313" key="2">
    <source>
        <dbReference type="Proteomes" id="UP000035963"/>
    </source>
</evidence>
<reference evidence="1 2" key="1">
    <citation type="journal article" date="2015" name="Genome Announc.">
        <title>Draft Genome Sequence of Burkholderia sp. Strain PML1(12), an Ectomycorrhizosphere-Inhabiting Bacterium with Effective Mineral-Weathering Ability.</title>
        <authorList>
            <person name="Uroz S."/>
            <person name="Oger P."/>
        </authorList>
    </citation>
    <scope>NUCLEOTIDE SEQUENCE [LARGE SCALE GENOMIC DNA]</scope>
    <source>
        <strain evidence="2">PML1(12)</strain>
    </source>
</reference>